<evidence type="ECO:0000313" key="6">
    <source>
        <dbReference type="Proteomes" id="UP000694412"/>
    </source>
</evidence>
<dbReference type="AlphaFoldDB" id="A0A8C2Y922"/>
<accession>A0A8C2Y922</accession>
<keyword evidence="2" id="KW-0342">GTP-binding</keyword>
<keyword evidence="6" id="KW-1185">Reference proteome</keyword>
<dbReference type="InterPro" id="IPR030386">
    <property type="entry name" value="G_GB1_RHD3_dom"/>
</dbReference>
<dbReference type="GeneTree" id="ENSGT00940000154265"/>
<evidence type="ECO:0000313" key="5">
    <source>
        <dbReference type="Ensembl" id="ENSCJPP00005008977.1"/>
    </source>
</evidence>
<feature type="domain" description="GB1/RHD3-type G" evidence="4">
    <location>
        <begin position="33"/>
        <end position="258"/>
    </location>
</feature>
<evidence type="ECO:0000259" key="4">
    <source>
        <dbReference type="PROSITE" id="PS51715"/>
    </source>
</evidence>
<dbReference type="PANTHER" id="PTHR10751">
    <property type="entry name" value="GUANYLATE BINDING PROTEIN"/>
    <property type="match status" value="1"/>
</dbReference>
<proteinExistence type="inferred from homology"/>
<dbReference type="Pfam" id="PF02263">
    <property type="entry name" value="GBP"/>
    <property type="match status" value="1"/>
</dbReference>
<dbReference type="GO" id="GO:0003924">
    <property type="term" value="F:GTPase activity"/>
    <property type="evidence" value="ECO:0007669"/>
    <property type="project" value="InterPro"/>
</dbReference>
<evidence type="ECO:0000256" key="1">
    <source>
        <dbReference type="ARBA" id="ARBA00022741"/>
    </source>
</evidence>
<dbReference type="InterPro" id="IPR015894">
    <property type="entry name" value="Guanylate-bd_N"/>
</dbReference>
<dbReference type="CDD" id="cd01851">
    <property type="entry name" value="GBP"/>
    <property type="match status" value="1"/>
</dbReference>
<dbReference type="GO" id="GO:0005525">
    <property type="term" value="F:GTP binding"/>
    <property type="evidence" value="ECO:0007669"/>
    <property type="project" value="UniProtKB-KW"/>
</dbReference>
<sequence>NAPDSHSPLCLVHNEDCKLSLNPAALAVLRGVTQPVVVVAMVGPLGSGKSFLMKRLAQKCTGSPLGSAAQTQTKGIWMWCLPHPCKPGVALVLLDTEGLGEANKGDSHSDIWIFTLALLLSSTFVFNCKQSTNDSMLQKLLMDLTHHVRVRVKADKAEPADEFVRVFPGFVWVVRDFRLQEGQQPISGDEYLRQILHSAQKPAGLPVQLLPPPQVFMLEQPAADRDLARLEALREDQLQPQFRQHEEDFCQHIWKEAPVKVLLNRSQVTGRGEQVP</sequence>
<dbReference type="Gene3D" id="3.40.50.300">
    <property type="entry name" value="P-loop containing nucleotide triphosphate hydrolases"/>
    <property type="match status" value="1"/>
</dbReference>
<organism evidence="5 6">
    <name type="scientific">Coturnix japonica</name>
    <name type="common">Japanese quail</name>
    <name type="synonym">Coturnix coturnix japonica</name>
    <dbReference type="NCBI Taxonomy" id="93934"/>
    <lineage>
        <taxon>Eukaryota</taxon>
        <taxon>Metazoa</taxon>
        <taxon>Chordata</taxon>
        <taxon>Craniata</taxon>
        <taxon>Vertebrata</taxon>
        <taxon>Euteleostomi</taxon>
        <taxon>Archelosauria</taxon>
        <taxon>Archosauria</taxon>
        <taxon>Dinosauria</taxon>
        <taxon>Saurischia</taxon>
        <taxon>Theropoda</taxon>
        <taxon>Coelurosauria</taxon>
        <taxon>Aves</taxon>
        <taxon>Neognathae</taxon>
        <taxon>Galloanserae</taxon>
        <taxon>Galliformes</taxon>
        <taxon>Phasianidae</taxon>
        <taxon>Perdicinae</taxon>
        <taxon>Coturnix</taxon>
    </lineage>
</organism>
<dbReference type="InterPro" id="IPR027417">
    <property type="entry name" value="P-loop_NTPase"/>
</dbReference>
<name>A0A8C2Y922_COTJA</name>
<dbReference type="PROSITE" id="PS51715">
    <property type="entry name" value="G_GB1_RHD3"/>
    <property type="match status" value="1"/>
</dbReference>
<reference evidence="5" key="1">
    <citation type="submission" date="2025-08" db="UniProtKB">
        <authorList>
            <consortium name="Ensembl"/>
        </authorList>
    </citation>
    <scope>IDENTIFICATION</scope>
</reference>
<dbReference type="SUPFAM" id="SSF52540">
    <property type="entry name" value="P-loop containing nucleoside triphosphate hydrolases"/>
    <property type="match status" value="1"/>
</dbReference>
<comment type="similarity">
    <text evidence="3">Belongs to the TRAFAC class dynamin-like GTPase superfamily. GB1/RHD3 GTPase family.</text>
</comment>
<evidence type="ECO:0000256" key="3">
    <source>
        <dbReference type="PROSITE-ProRule" id="PRU01052"/>
    </source>
</evidence>
<dbReference type="Ensembl" id="ENSCJPT00005013488.1">
    <property type="protein sequence ID" value="ENSCJPP00005008977.1"/>
    <property type="gene ID" value="ENSCJPG00005007954.1"/>
</dbReference>
<dbReference type="Proteomes" id="UP000694412">
    <property type="component" value="Unassembled WGS sequence"/>
</dbReference>
<keyword evidence="1" id="KW-0547">Nucleotide-binding</keyword>
<protein>
    <recommendedName>
        <fullName evidence="4">GB1/RHD3-type G domain-containing protein</fullName>
    </recommendedName>
</protein>
<evidence type="ECO:0000256" key="2">
    <source>
        <dbReference type="ARBA" id="ARBA00023134"/>
    </source>
</evidence>
<reference evidence="5" key="2">
    <citation type="submission" date="2025-09" db="UniProtKB">
        <authorList>
            <consortium name="Ensembl"/>
        </authorList>
    </citation>
    <scope>IDENTIFICATION</scope>
</reference>